<feature type="transmembrane region" description="Helical" evidence="3">
    <location>
        <begin position="1044"/>
        <end position="1064"/>
    </location>
</feature>
<evidence type="ECO:0000256" key="2">
    <source>
        <dbReference type="SAM" id="MobiDB-lite"/>
    </source>
</evidence>
<protein>
    <recommendedName>
        <fullName evidence="6">VASt domain-containing protein</fullName>
    </recommendedName>
</protein>
<proteinExistence type="predicted"/>
<feature type="non-terminal residue" evidence="4">
    <location>
        <position position="1"/>
    </location>
</feature>
<evidence type="ECO:0000256" key="1">
    <source>
        <dbReference type="SAM" id="Coils"/>
    </source>
</evidence>
<sequence length="1304" mass="147597">LADVDLFVNANPPAQRSGWPGRTVPLGRCQTRIDLSAGNAAAWWFMYTGRHRVKSGKARGSDVARVEVSRRSPHDITYASVKKFAFPHKDRHFYVRTVIAEDMSWTSRGDVVVCAESEPKHEPYDFGKSLQFVVGKLRAICRFSPVPGHETTQCRVSFTQYLDPCGMLPVWTLSGRLNQKMARSVERLRALYKSDQVRHKELLEATEMGIVESEALNPDEADFLAGTMNAVDDVETTATLRKIESPDPLVGMQHASVPNVSHGLLVGDVVVDATPETCLAWEIERFDRLTSGNKKRNVVMHRKQTIGVHDSVFYLLVDAGIPGTRLREFVTRQVWQRNADGDGNLLELVNASVERPEYARSKNFIRGTTQSVMTFEALAPKSSVPQTRVVYKLLVDFRITAPKRAMMKSYMVQLGLLSHLRKNFDDALVIDADYRRQLVRAFKAHQFAEYTAEDTGQVTEAQMKSLLFEAMPDKKDVPSLIANSSCAMAITKGDPEGWGKGEAFVRSTKEEVLAFMWAMDAKCRWQADDLERSILVESNAHKHVWYHRMKGDVASAMTPRDVEMYGSSLWRKTAADTIVFCSQSLNHADSEYKTESGRDRSNVNVCVVIKEEKDDGDIACRVTVVLSYEREGRHISTRRMRTALEYSLRGFMGVQKYFQGLRGLEDYDAEDGDILGMILIQASRNKNALLASGAEKVEEVLAKNRGLLQLSRELPWLSEFLSEALQGRLKMNRSSQTKLECLSPEEAKGIGGSLAQALRQRKFAEAGMYQWKRQSPAMIELFVKYPFTESMMLTISQEVLKTAIWGLVWRAVTGAGLRMLHLVSDIYVAVLYLDDDGQREYGKMILVMISVCTFANIFLAFVQNRKQPSKLLVEIFYILTGVKSGVDAMRVSSGKEQGTHQQFDPKIEMIVTKVSIMIFESIPGCVLQVYAYMNLLKTGQHNSAAVMSIFLSALSTGFTSASISYDLDTDPAKRRNTPTFYGYVPDMPKVRTAIGMIHMRNAPEMGGLFWTFDMCMSMAASFVMIVIYYEEVDPGEAAISEGSAWLGVSVMASVWFFCFGLFLYMMNPQYRFTFFDPTSGRQYVQRKFTDGDTDERKATIFKTNVVLWKEDIGEEVETWVKERWWAWVEEKPFWFTESLKERIPIDWVPEEGRDDFVGGKAKMKRRSGLRRSSFSDLIKQASASLEAEEAEKEIEMVQDKAMLAIESALTKGLVGTNKAKRGTVRGRDGRRKDKAKERARSRRRTRQLSSRVKKRGEGGSFRGSALDLNEILSESSERERSRGKRGLRGCQYGPRVHQTWRERK</sequence>
<comment type="caution">
    <text evidence="4">The sequence shown here is derived from an EMBL/GenBank/DDBJ whole genome shotgun (WGS) entry which is preliminary data.</text>
</comment>
<feature type="coiled-coil region" evidence="1">
    <location>
        <begin position="1180"/>
        <end position="1207"/>
    </location>
</feature>
<feature type="region of interest" description="Disordered" evidence="2">
    <location>
        <begin position="1216"/>
        <end position="1304"/>
    </location>
</feature>
<dbReference type="PANTHER" id="PTHR19308:SF14">
    <property type="entry name" value="START DOMAIN-CONTAINING PROTEIN"/>
    <property type="match status" value="1"/>
</dbReference>
<keyword evidence="1" id="KW-0175">Coiled coil</keyword>
<feature type="transmembrane region" description="Helical" evidence="3">
    <location>
        <begin position="945"/>
        <end position="965"/>
    </location>
</feature>
<organism evidence="4 5">
    <name type="scientific">Tetraparma gracilis</name>
    <dbReference type="NCBI Taxonomy" id="2962635"/>
    <lineage>
        <taxon>Eukaryota</taxon>
        <taxon>Sar</taxon>
        <taxon>Stramenopiles</taxon>
        <taxon>Ochrophyta</taxon>
        <taxon>Bolidophyceae</taxon>
        <taxon>Parmales</taxon>
        <taxon>Triparmaceae</taxon>
        <taxon>Tetraparma</taxon>
    </lineage>
</organism>
<dbReference type="Proteomes" id="UP001165060">
    <property type="component" value="Unassembled WGS sequence"/>
</dbReference>
<evidence type="ECO:0000313" key="5">
    <source>
        <dbReference type="Proteomes" id="UP001165060"/>
    </source>
</evidence>
<feature type="compositionally biased region" description="Basic and acidic residues" evidence="2">
    <location>
        <begin position="1225"/>
        <end position="1238"/>
    </location>
</feature>
<gene>
    <name evidence="4" type="ORF">TeGR_g730</name>
</gene>
<feature type="transmembrane region" description="Helical" evidence="3">
    <location>
        <begin position="841"/>
        <end position="862"/>
    </location>
</feature>
<dbReference type="SUPFAM" id="SSF55961">
    <property type="entry name" value="Bet v1-like"/>
    <property type="match status" value="3"/>
</dbReference>
<evidence type="ECO:0000256" key="3">
    <source>
        <dbReference type="SAM" id="Phobius"/>
    </source>
</evidence>
<accession>A0ABQ6M3I4</accession>
<evidence type="ECO:0008006" key="6">
    <source>
        <dbReference type="Google" id="ProtNLM"/>
    </source>
</evidence>
<keyword evidence="3" id="KW-0812">Transmembrane</keyword>
<feature type="transmembrane region" description="Helical" evidence="3">
    <location>
        <begin position="1008"/>
        <end position="1029"/>
    </location>
</feature>
<keyword evidence="3" id="KW-1133">Transmembrane helix</keyword>
<reference evidence="4 5" key="1">
    <citation type="journal article" date="2023" name="Commun. Biol.">
        <title>Genome analysis of Parmales, the sister group of diatoms, reveals the evolutionary specialization of diatoms from phago-mixotrophs to photoautotrophs.</title>
        <authorList>
            <person name="Ban H."/>
            <person name="Sato S."/>
            <person name="Yoshikawa S."/>
            <person name="Yamada K."/>
            <person name="Nakamura Y."/>
            <person name="Ichinomiya M."/>
            <person name="Sato N."/>
            <person name="Blanc-Mathieu R."/>
            <person name="Endo H."/>
            <person name="Kuwata A."/>
            <person name="Ogata H."/>
        </authorList>
    </citation>
    <scope>NUCLEOTIDE SEQUENCE [LARGE SCALE GENOMIC DNA]</scope>
</reference>
<name>A0ABQ6M3I4_9STRA</name>
<feature type="transmembrane region" description="Helical" evidence="3">
    <location>
        <begin position="910"/>
        <end position="933"/>
    </location>
</feature>
<feature type="compositionally biased region" description="Basic residues" evidence="2">
    <location>
        <begin position="1239"/>
        <end position="1254"/>
    </location>
</feature>
<keyword evidence="5" id="KW-1185">Reference proteome</keyword>
<evidence type="ECO:0000313" key="4">
    <source>
        <dbReference type="EMBL" id="GMI18936.1"/>
    </source>
</evidence>
<dbReference type="InterPro" id="IPR023393">
    <property type="entry name" value="START-like_dom_sf"/>
</dbReference>
<dbReference type="InterPro" id="IPR051213">
    <property type="entry name" value="START_lipid_transfer"/>
</dbReference>
<dbReference type="EMBL" id="BRYB01002383">
    <property type="protein sequence ID" value="GMI18936.1"/>
    <property type="molecule type" value="Genomic_DNA"/>
</dbReference>
<dbReference type="PANTHER" id="PTHR19308">
    <property type="entry name" value="PHOSPHATIDYLCHOLINE TRANSFER PROTEIN"/>
    <property type="match status" value="1"/>
</dbReference>
<dbReference type="Gene3D" id="3.30.530.20">
    <property type="match status" value="3"/>
</dbReference>
<keyword evidence="3" id="KW-0472">Membrane</keyword>